<evidence type="ECO:0000313" key="3">
    <source>
        <dbReference type="Proteomes" id="UP000518752"/>
    </source>
</evidence>
<name>A0A8H5GUB7_9AGAR</name>
<dbReference type="AlphaFoldDB" id="A0A8H5GUB7"/>
<dbReference type="Proteomes" id="UP000518752">
    <property type="component" value="Unassembled WGS sequence"/>
</dbReference>
<evidence type="ECO:0000313" key="2">
    <source>
        <dbReference type="EMBL" id="KAF5371035.1"/>
    </source>
</evidence>
<accession>A0A8H5GUB7</accession>
<feature type="compositionally biased region" description="Basic residues" evidence="1">
    <location>
        <begin position="1"/>
        <end position="10"/>
    </location>
</feature>
<feature type="compositionally biased region" description="Low complexity" evidence="1">
    <location>
        <begin position="617"/>
        <end position="632"/>
    </location>
</feature>
<feature type="compositionally biased region" description="Basic residues" evidence="1">
    <location>
        <begin position="810"/>
        <end position="820"/>
    </location>
</feature>
<feature type="compositionally biased region" description="Basic and acidic residues" evidence="1">
    <location>
        <begin position="412"/>
        <end position="422"/>
    </location>
</feature>
<feature type="compositionally biased region" description="Low complexity" evidence="1">
    <location>
        <begin position="586"/>
        <end position="600"/>
    </location>
</feature>
<feature type="region of interest" description="Disordered" evidence="1">
    <location>
        <begin position="653"/>
        <end position="690"/>
    </location>
</feature>
<reference evidence="2 3" key="1">
    <citation type="journal article" date="2020" name="ISME J.">
        <title>Uncovering the hidden diversity of litter-decomposition mechanisms in mushroom-forming fungi.</title>
        <authorList>
            <person name="Floudas D."/>
            <person name="Bentzer J."/>
            <person name="Ahren D."/>
            <person name="Johansson T."/>
            <person name="Persson P."/>
            <person name="Tunlid A."/>
        </authorList>
    </citation>
    <scope>NUCLEOTIDE SEQUENCE [LARGE SCALE GENOMIC DNA]</scope>
    <source>
        <strain evidence="2 3">CBS 406.79</strain>
    </source>
</reference>
<feature type="compositionally biased region" description="Pro residues" evidence="1">
    <location>
        <begin position="674"/>
        <end position="683"/>
    </location>
</feature>
<feature type="region of interest" description="Disordered" evidence="1">
    <location>
        <begin position="581"/>
        <end position="600"/>
    </location>
</feature>
<gene>
    <name evidence="2" type="ORF">D9757_010305</name>
</gene>
<dbReference type="EMBL" id="JAACJN010000118">
    <property type="protein sequence ID" value="KAF5371035.1"/>
    <property type="molecule type" value="Genomic_DNA"/>
</dbReference>
<proteinExistence type="predicted"/>
<feature type="region of interest" description="Disordered" evidence="1">
    <location>
        <begin position="609"/>
        <end position="632"/>
    </location>
</feature>
<feature type="region of interest" description="Disordered" evidence="1">
    <location>
        <begin position="742"/>
        <end position="883"/>
    </location>
</feature>
<dbReference type="OrthoDB" id="3133596at2759"/>
<sequence>MVVNTRRRLAQQREERPKPCRPTVDSIDSDSETHSEDSSSRPGNDKTTTTTADKKGNREIDLSWFDKARLRVIAAAVFGFRCLLTLEPGLTNKDLNFVHFLAKTTSVVLLSYLEHAWGLYPGHLNVNHYLNIDISTCQCEWTSITRSTQEFFFFLPTVAALTKILEFTEFNACKTRTRDKKRFYEEFKDTTWSYHFYTVAFDQHRSIHRRRIDTSVRIPDITRHPDVGGYTEHSFPFDHSDMKNIESHVNPFFVVANAFIHLSKLGNTQREKMMMEHEDGSLELIWRIGQIWFKPPPASFKDTRKGGSNAMADPIRDTESFLADKDSHGKVKYQKKEVFYRKLMVWADHQRSMENVFLKKEVEVPRISQQPSHEPRRRTRSSTVSLKSKDDDLVMEEFTETRSSKRKRRGDHHSEGPIEKKGKVSSYPYPSLPTTRTRGKRTDVSAVKSTDLSPAISSYPTSLETETEDGTDLLLDFISSQIKMLCQNSGKKVPLEESSFTIDNQKVADIAFSVLENQSTNPNGEDACSIVGADSVSKTVVSVGPHRRVKPMSTPAKKSISQALTPRPITTTLAHVEMPIKSARGKSVPPSSRPKPVSTRVSVVIPRSGSVAPATRALSTPPASKPSLSKLSTMFPKKSASLARIEKLEFKSIKRDRSPPIMKNSSSSPDFTLEPPPPPPPQPALDVDTSDGSVFLHAGQLAVFASLSGEFGITVAEVSSVYDEVRDLDKTRRILAKLSQHLGPSSDCHLSTETPYPVSSKVMKKPSSSSSAPRKPSSSRSQSVGPLVPMTSFTPPSTPLRLFLKEKEKEKKKKKKKKKGVRESSRYSPDISNDASSADEAPPPPLPPPSWNLWSPRRTPKVKRLGTNKSENSSLAAVGWTRTPEENRLDSLTRSIEMILQTGIN</sequence>
<comment type="caution">
    <text evidence="2">The sequence shown here is derived from an EMBL/GenBank/DDBJ whole genome shotgun (WGS) entry which is preliminary data.</text>
</comment>
<feature type="compositionally biased region" description="Low complexity" evidence="1">
    <location>
        <begin position="757"/>
        <end position="784"/>
    </location>
</feature>
<protein>
    <submittedName>
        <fullName evidence="2">Uncharacterized protein</fullName>
    </submittedName>
</protein>
<keyword evidence="3" id="KW-1185">Reference proteome</keyword>
<evidence type="ECO:0000256" key="1">
    <source>
        <dbReference type="SAM" id="MobiDB-lite"/>
    </source>
</evidence>
<feature type="compositionally biased region" description="Pro residues" evidence="1">
    <location>
        <begin position="841"/>
        <end position="850"/>
    </location>
</feature>
<feature type="region of interest" description="Disordered" evidence="1">
    <location>
        <begin position="366"/>
        <end position="445"/>
    </location>
</feature>
<feature type="region of interest" description="Disordered" evidence="1">
    <location>
        <begin position="1"/>
        <end position="53"/>
    </location>
</feature>
<organism evidence="2 3">
    <name type="scientific">Collybiopsis confluens</name>
    <dbReference type="NCBI Taxonomy" id="2823264"/>
    <lineage>
        <taxon>Eukaryota</taxon>
        <taxon>Fungi</taxon>
        <taxon>Dikarya</taxon>
        <taxon>Basidiomycota</taxon>
        <taxon>Agaricomycotina</taxon>
        <taxon>Agaricomycetes</taxon>
        <taxon>Agaricomycetidae</taxon>
        <taxon>Agaricales</taxon>
        <taxon>Marasmiineae</taxon>
        <taxon>Omphalotaceae</taxon>
        <taxon>Collybiopsis</taxon>
    </lineage>
</organism>